<keyword evidence="5 9" id="KW-0238">DNA-binding</keyword>
<dbReference type="PROSITE" id="PS50110">
    <property type="entry name" value="RESPONSE_REGULATORY"/>
    <property type="match status" value="1"/>
</dbReference>
<dbReference type="GO" id="GO:0006355">
    <property type="term" value="P:regulation of DNA-templated transcription"/>
    <property type="evidence" value="ECO:0007669"/>
    <property type="project" value="InterPro"/>
</dbReference>
<comment type="caution">
    <text evidence="8">Lacks conserved residue(s) required for the propagation of feature annotation.</text>
</comment>
<dbReference type="CDD" id="cd00383">
    <property type="entry name" value="trans_reg_C"/>
    <property type="match status" value="1"/>
</dbReference>
<dbReference type="Gene3D" id="6.10.250.690">
    <property type="match status" value="1"/>
</dbReference>
<dbReference type="GO" id="GO:0032993">
    <property type="term" value="C:protein-DNA complex"/>
    <property type="evidence" value="ECO:0007669"/>
    <property type="project" value="TreeGrafter"/>
</dbReference>
<dbReference type="GO" id="GO:0005829">
    <property type="term" value="C:cytosol"/>
    <property type="evidence" value="ECO:0007669"/>
    <property type="project" value="TreeGrafter"/>
</dbReference>
<gene>
    <name evidence="12" type="ORF">SAMN03080614_10647</name>
</gene>
<dbReference type="GO" id="GO:0000976">
    <property type="term" value="F:transcription cis-regulatory region binding"/>
    <property type="evidence" value="ECO:0007669"/>
    <property type="project" value="TreeGrafter"/>
</dbReference>
<dbReference type="InterPro" id="IPR039420">
    <property type="entry name" value="WalR-like"/>
</dbReference>
<evidence type="ECO:0000256" key="7">
    <source>
        <dbReference type="ARBA" id="ARBA00024867"/>
    </source>
</evidence>
<evidence type="ECO:0000256" key="2">
    <source>
        <dbReference type="ARBA" id="ARBA00022553"/>
    </source>
</evidence>
<dbReference type="SMART" id="SM00448">
    <property type="entry name" value="REC"/>
    <property type="match status" value="1"/>
</dbReference>
<dbReference type="AlphaFoldDB" id="A0A1I0CAN6"/>
<dbReference type="InterPro" id="IPR001789">
    <property type="entry name" value="Sig_transdc_resp-reg_receiver"/>
</dbReference>
<evidence type="ECO:0000256" key="5">
    <source>
        <dbReference type="ARBA" id="ARBA00023125"/>
    </source>
</evidence>
<reference evidence="13" key="1">
    <citation type="submission" date="2016-10" db="EMBL/GenBank/DDBJ databases">
        <authorList>
            <person name="Varghese N."/>
            <person name="Submissions S."/>
        </authorList>
    </citation>
    <scope>NUCLEOTIDE SEQUENCE [LARGE SCALE GENOMIC DNA]</scope>
    <source>
        <strain evidence="13">DSM 13577</strain>
    </source>
</reference>
<keyword evidence="4" id="KW-0805">Transcription regulation</keyword>
<dbReference type="PANTHER" id="PTHR48111">
    <property type="entry name" value="REGULATOR OF RPOS"/>
    <property type="match status" value="1"/>
</dbReference>
<evidence type="ECO:0000313" key="13">
    <source>
        <dbReference type="Proteomes" id="UP000243819"/>
    </source>
</evidence>
<keyword evidence="6" id="KW-0804">Transcription</keyword>
<dbReference type="SUPFAM" id="SSF46894">
    <property type="entry name" value="C-terminal effector domain of the bipartite response regulators"/>
    <property type="match status" value="1"/>
</dbReference>
<dbReference type="GO" id="GO:0000156">
    <property type="term" value="F:phosphorelay response regulator activity"/>
    <property type="evidence" value="ECO:0007669"/>
    <property type="project" value="TreeGrafter"/>
</dbReference>
<protein>
    <recommendedName>
        <fullName evidence="1">Stage 0 sporulation protein A homolog</fullName>
    </recommendedName>
</protein>
<dbReference type="Gene3D" id="1.10.10.10">
    <property type="entry name" value="Winged helix-like DNA-binding domain superfamily/Winged helix DNA-binding domain"/>
    <property type="match status" value="1"/>
</dbReference>
<dbReference type="InterPro" id="IPR016032">
    <property type="entry name" value="Sig_transdc_resp-reg_C-effctor"/>
</dbReference>
<feature type="domain" description="Response regulatory" evidence="10">
    <location>
        <begin position="8"/>
        <end position="118"/>
    </location>
</feature>
<evidence type="ECO:0000313" key="12">
    <source>
        <dbReference type="EMBL" id="SET16039.1"/>
    </source>
</evidence>
<dbReference type="Pfam" id="PF00072">
    <property type="entry name" value="Response_reg"/>
    <property type="match status" value="1"/>
</dbReference>
<dbReference type="EMBL" id="FOIF01000064">
    <property type="protein sequence ID" value="SET16039.1"/>
    <property type="molecule type" value="Genomic_DNA"/>
</dbReference>
<evidence type="ECO:0000259" key="10">
    <source>
        <dbReference type="PROSITE" id="PS50110"/>
    </source>
</evidence>
<dbReference type="InterPro" id="IPR011006">
    <property type="entry name" value="CheY-like_superfamily"/>
</dbReference>
<keyword evidence="2" id="KW-0597">Phosphoprotein</keyword>
<evidence type="ECO:0000256" key="6">
    <source>
        <dbReference type="ARBA" id="ARBA00023163"/>
    </source>
</evidence>
<dbReference type="SUPFAM" id="SSF52172">
    <property type="entry name" value="CheY-like"/>
    <property type="match status" value="1"/>
</dbReference>
<dbReference type="SMART" id="SM00862">
    <property type="entry name" value="Trans_reg_C"/>
    <property type="match status" value="1"/>
</dbReference>
<evidence type="ECO:0000256" key="3">
    <source>
        <dbReference type="ARBA" id="ARBA00023012"/>
    </source>
</evidence>
<feature type="domain" description="OmpR/PhoB-type" evidence="11">
    <location>
        <begin position="125"/>
        <end position="225"/>
    </location>
</feature>
<keyword evidence="3" id="KW-0902">Two-component regulatory system</keyword>
<name>A0A1I0CAN6_9FIRM</name>
<comment type="function">
    <text evidence="7">May play the central regulatory role in sporulation. It may be an element of the effector pathway responsible for the activation of sporulation genes in response to nutritional stress. Spo0A may act in concert with spo0H (a sigma factor) to control the expression of some genes that are critical to the sporulation process.</text>
</comment>
<evidence type="ECO:0000256" key="1">
    <source>
        <dbReference type="ARBA" id="ARBA00018672"/>
    </source>
</evidence>
<evidence type="ECO:0000256" key="9">
    <source>
        <dbReference type="PROSITE-ProRule" id="PRU01091"/>
    </source>
</evidence>
<dbReference type="Pfam" id="PF00486">
    <property type="entry name" value="Trans_reg_C"/>
    <property type="match status" value="1"/>
</dbReference>
<feature type="DNA-binding region" description="OmpR/PhoB-type" evidence="9">
    <location>
        <begin position="125"/>
        <end position="225"/>
    </location>
</feature>
<accession>A0A1I0CAN6</accession>
<keyword evidence="13" id="KW-1185">Reference proteome</keyword>
<dbReference type="InterPro" id="IPR036388">
    <property type="entry name" value="WH-like_DNA-bd_sf"/>
</dbReference>
<dbReference type="FunFam" id="1.10.10.10:FF:000018">
    <property type="entry name" value="DNA-binding response regulator ResD"/>
    <property type="match status" value="1"/>
</dbReference>
<proteinExistence type="predicted"/>
<sequence length="227" mass="26660">MSIKTKDSKLLIIDNIGDINLTKEFLEKEGFILHQCLSRNYTNFVNNNPDLVLLNLEVTFENFKICEEIRNLLDCPVIMIADSSEEEDKVKAFEVGADDYIIKPFSNKELVARVKAHLRRYHYLNNKSKNKEELEIYPNLQQVRKKEKKIDLSQREFELLFFLLQNKGKVFTRGQLLKEVWGFASDGDTRTVDVTIHRLREKIENNPSKPEYILTKRGFGYYFNTVS</sequence>
<dbReference type="Proteomes" id="UP000243819">
    <property type="component" value="Unassembled WGS sequence"/>
</dbReference>
<dbReference type="PROSITE" id="PS51755">
    <property type="entry name" value="OMPR_PHOB"/>
    <property type="match status" value="1"/>
</dbReference>
<dbReference type="InterPro" id="IPR001867">
    <property type="entry name" value="OmpR/PhoB-type_DNA-bd"/>
</dbReference>
<evidence type="ECO:0000256" key="4">
    <source>
        <dbReference type="ARBA" id="ARBA00023015"/>
    </source>
</evidence>
<evidence type="ECO:0000259" key="11">
    <source>
        <dbReference type="PROSITE" id="PS51755"/>
    </source>
</evidence>
<evidence type="ECO:0000256" key="8">
    <source>
        <dbReference type="PROSITE-ProRule" id="PRU00169"/>
    </source>
</evidence>
<dbReference type="PANTHER" id="PTHR48111:SF21">
    <property type="entry name" value="DNA-BINDING DUAL MASTER TRANSCRIPTIONAL REGULATOR RPAA"/>
    <property type="match status" value="1"/>
</dbReference>
<dbReference type="STRING" id="1120990.SAMN03080614_10647"/>
<organism evidence="12 13">
    <name type="scientific">Anaerobranca gottschalkii DSM 13577</name>
    <dbReference type="NCBI Taxonomy" id="1120990"/>
    <lineage>
        <taxon>Bacteria</taxon>
        <taxon>Bacillati</taxon>
        <taxon>Bacillota</taxon>
        <taxon>Clostridia</taxon>
        <taxon>Eubacteriales</taxon>
        <taxon>Proteinivoracaceae</taxon>
        <taxon>Anaerobranca</taxon>
    </lineage>
</organism>
<dbReference type="RefSeq" id="WP_177159788.1">
    <property type="nucleotide sequence ID" value="NZ_FOIF01000064.1"/>
</dbReference>